<keyword evidence="15" id="KW-1185">Reference proteome</keyword>
<keyword evidence="11" id="KW-0804">Transcription</keyword>
<comment type="cofactor">
    <cofactor evidence="1">
        <name>[4Fe-4S] cluster</name>
        <dbReference type="ChEBI" id="CHEBI:49883"/>
    </cofactor>
</comment>
<comment type="caution">
    <text evidence="14">The sequence shown here is derived from an EMBL/GenBank/DDBJ whole genome shotgun (WGS) entry which is preliminary data.</text>
</comment>
<dbReference type="Pfam" id="PF02467">
    <property type="entry name" value="Whib"/>
    <property type="match status" value="1"/>
</dbReference>
<keyword evidence="9" id="KW-0238">DNA-binding</keyword>
<evidence type="ECO:0000256" key="9">
    <source>
        <dbReference type="ARBA" id="ARBA00023125"/>
    </source>
</evidence>
<keyword evidence="7" id="KW-0411">Iron-sulfur</keyword>
<evidence type="ECO:0000256" key="4">
    <source>
        <dbReference type="ARBA" id="ARBA00022485"/>
    </source>
</evidence>
<keyword evidence="8" id="KW-0805">Transcription regulation</keyword>
<dbReference type="Proteomes" id="UP001183610">
    <property type="component" value="Unassembled WGS sequence"/>
</dbReference>
<dbReference type="PANTHER" id="PTHR38839">
    <property type="entry name" value="TRANSCRIPTIONAL REGULATOR WHID-RELATED"/>
    <property type="match status" value="1"/>
</dbReference>
<evidence type="ECO:0000256" key="2">
    <source>
        <dbReference type="ARBA" id="ARBA00004496"/>
    </source>
</evidence>
<feature type="region of interest" description="Disordered" evidence="12">
    <location>
        <begin position="64"/>
        <end position="86"/>
    </location>
</feature>
<evidence type="ECO:0000256" key="11">
    <source>
        <dbReference type="ARBA" id="ARBA00023163"/>
    </source>
</evidence>
<gene>
    <name evidence="14" type="ORF">RM698_27265</name>
</gene>
<evidence type="ECO:0000256" key="3">
    <source>
        <dbReference type="ARBA" id="ARBA00006597"/>
    </source>
</evidence>
<sequence>MSTTWMARARCAEDGVDAELFFPRTEANLGQIAEAREMCLSCPVLALCREWALAEPPSLAGIWGGLTHSERTRRRRQEARTTAQAA</sequence>
<evidence type="ECO:0000256" key="12">
    <source>
        <dbReference type="SAM" id="MobiDB-lite"/>
    </source>
</evidence>
<keyword evidence="4" id="KW-0004">4Fe-4S</keyword>
<evidence type="ECO:0000256" key="7">
    <source>
        <dbReference type="ARBA" id="ARBA00023014"/>
    </source>
</evidence>
<keyword evidence="10" id="KW-1015">Disulfide bond</keyword>
<organism evidence="14 15">
    <name type="scientific">Streptomyces evansiae</name>
    <dbReference type="NCBI Taxonomy" id="3075535"/>
    <lineage>
        <taxon>Bacteria</taxon>
        <taxon>Bacillati</taxon>
        <taxon>Actinomycetota</taxon>
        <taxon>Actinomycetes</taxon>
        <taxon>Kitasatosporales</taxon>
        <taxon>Streptomycetaceae</taxon>
        <taxon>Streptomyces</taxon>
    </lineage>
</organism>
<reference evidence="15" key="1">
    <citation type="submission" date="2023-07" db="EMBL/GenBank/DDBJ databases">
        <title>30 novel species of actinomycetes from the DSMZ collection.</title>
        <authorList>
            <person name="Nouioui I."/>
        </authorList>
    </citation>
    <scope>NUCLEOTIDE SEQUENCE [LARGE SCALE GENOMIC DNA]</scope>
    <source>
        <strain evidence="15">DSM 41979</strain>
    </source>
</reference>
<name>A0ABU2R7Q9_9ACTN</name>
<evidence type="ECO:0000259" key="13">
    <source>
        <dbReference type="PROSITE" id="PS51674"/>
    </source>
</evidence>
<evidence type="ECO:0000256" key="5">
    <source>
        <dbReference type="ARBA" id="ARBA00022723"/>
    </source>
</evidence>
<evidence type="ECO:0000313" key="14">
    <source>
        <dbReference type="EMBL" id="MDT0412733.1"/>
    </source>
</evidence>
<proteinExistence type="inferred from homology"/>
<evidence type="ECO:0000256" key="10">
    <source>
        <dbReference type="ARBA" id="ARBA00023157"/>
    </source>
</evidence>
<comment type="similarity">
    <text evidence="3">Belongs to the WhiB family.</text>
</comment>
<evidence type="ECO:0000256" key="1">
    <source>
        <dbReference type="ARBA" id="ARBA00001966"/>
    </source>
</evidence>
<keyword evidence="5" id="KW-0479">Metal-binding</keyword>
<keyword evidence="6" id="KW-0408">Iron</keyword>
<comment type="subcellular location">
    <subcellularLocation>
        <location evidence="2">Cytoplasm</location>
    </subcellularLocation>
</comment>
<evidence type="ECO:0000256" key="6">
    <source>
        <dbReference type="ARBA" id="ARBA00023004"/>
    </source>
</evidence>
<dbReference type="InterPro" id="IPR003482">
    <property type="entry name" value="Whib"/>
</dbReference>
<evidence type="ECO:0000313" key="15">
    <source>
        <dbReference type="Proteomes" id="UP001183610"/>
    </source>
</evidence>
<dbReference type="InterPro" id="IPR034768">
    <property type="entry name" value="4FE4S_WBL"/>
</dbReference>
<dbReference type="RefSeq" id="WP_010281814.1">
    <property type="nucleotide sequence ID" value="NZ_JAVRET010000093.1"/>
</dbReference>
<evidence type="ECO:0000256" key="8">
    <source>
        <dbReference type="ARBA" id="ARBA00023015"/>
    </source>
</evidence>
<feature type="domain" description="4Fe-4S Wbl-type" evidence="13">
    <location>
        <begin position="10"/>
        <end position="73"/>
    </location>
</feature>
<dbReference type="EMBL" id="JAVRET010000093">
    <property type="protein sequence ID" value="MDT0412733.1"/>
    <property type="molecule type" value="Genomic_DNA"/>
</dbReference>
<accession>A0ABU2R7Q9</accession>
<dbReference type="PROSITE" id="PS51674">
    <property type="entry name" value="4FE4S_WBL"/>
    <property type="match status" value="1"/>
</dbReference>
<protein>
    <submittedName>
        <fullName evidence="14">WhiB family transcriptional regulator</fullName>
    </submittedName>
</protein>